<gene>
    <name evidence="1" type="ORF">IT774_16600</name>
</gene>
<reference evidence="1 2" key="1">
    <citation type="submission" date="2020-11" db="EMBL/GenBank/DDBJ databases">
        <title>Complete genome sequence for Salinimonas sp. strain G2-b.</title>
        <authorList>
            <person name="Park S.-J."/>
        </authorList>
    </citation>
    <scope>NUCLEOTIDE SEQUENCE [LARGE SCALE GENOMIC DNA]</scope>
    <source>
        <strain evidence="1 2">G2-b</strain>
    </source>
</reference>
<dbReference type="Proteomes" id="UP000595095">
    <property type="component" value="Chromosome"/>
</dbReference>
<dbReference type="EMBL" id="CP064795">
    <property type="protein sequence ID" value="QPG05667.1"/>
    <property type="molecule type" value="Genomic_DNA"/>
</dbReference>
<dbReference type="AlphaFoldDB" id="A0A7S9DX97"/>
<evidence type="ECO:0000313" key="1">
    <source>
        <dbReference type="EMBL" id="QPG05667.1"/>
    </source>
</evidence>
<proteinExistence type="predicted"/>
<protein>
    <submittedName>
        <fullName evidence="1">Uncharacterized protein</fullName>
    </submittedName>
</protein>
<dbReference type="KEGG" id="smaa:IT774_16600"/>
<keyword evidence="2" id="KW-1185">Reference proteome</keyword>
<sequence length="50" mass="5637">MKNDRLSTDLADPNNNKNKEILRDHIIYKASPLADSGTFTEEDLTIFITG</sequence>
<organism evidence="1 2">
    <name type="scientific">Salinimonas marina</name>
    <dbReference type="NCBI Taxonomy" id="2785918"/>
    <lineage>
        <taxon>Bacteria</taxon>
        <taxon>Pseudomonadati</taxon>
        <taxon>Pseudomonadota</taxon>
        <taxon>Gammaproteobacteria</taxon>
        <taxon>Alteromonadales</taxon>
        <taxon>Alteromonadaceae</taxon>
        <taxon>Alteromonas/Salinimonas group</taxon>
        <taxon>Salinimonas</taxon>
    </lineage>
</organism>
<dbReference type="RefSeq" id="WP_195810752.1">
    <property type="nucleotide sequence ID" value="NZ_CP064795.1"/>
</dbReference>
<name>A0A7S9DX97_9ALTE</name>
<accession>A0A7S9DX97</accession>
<evidence type="ECO:0000313" key="2">
    <source>
        <dbReference type="Proteomes" id="UP000595095"/>
    </source>
</evidence>